<name>A0A5Q4BZ51_9PEZI</name>
<keyword evidence="2" id="KW-1185">Reference proteome</keyword>
<dbReference type="EMBL" id="PUHP01000178">
    <property type="protein sequence ID" value="TQN72372.1"/>
    <property type="molecule type" value="Genomic_DNA"/>
</dbReference>
<proteinExistence type="predicted"/>
<protein>
    <submittedName>
        <fullName evidence="1">Uncharacterized protein</fullName>
    </submittedName>
</protein>
<gene>
    <name evidence="1" type="ORF">CSHISOI_03105</name>
</gene>
<evidence type="ECO:0000313" key="1">
    <source>
        <dbReference type="EMBL" id="TQN72372.1"/>
    </source>
</evidence>
<reference evidence="1 2" key="1">
    <citation type="journal article" date="2019" name="Sci. Rep.">
        <title>Colletotrichum shisoi sp. nov., an anthracnose pathogen of Perilla frutescens in Japan: molecular phylogenetic, morphological and genomic evidence.</title>
        <authorList>
            <person name="Gan P."/>
            <person name="Tsushima A."/>
            <person name="Hiroyama R."/>
            <person name="Narusaka M."/>
            <person name="Takano Y."/>
            <person name="Narusaka Y."/>
            <person name="Kawaradani M."/>
            <person name="Damm U."/>
            <person name="Shirasu K."/>
        </authorList>
    </citation>
    <scope>NUCLEOTIDE SEQUENCE [LARGE SCALE GENOMIC DNA]</scope>
    <source>
        <strain evidence="1 2">PG-2018a</strain>
    </source>
</reference>
<sequence>MRKSKRAAGSGLGERMQLANQGFQNRALRTDCREPNFSSKVRIPQVVSALYPYLVSCILSQIANLKRRPD</sequence>
<evidence type="ECO:0000313" key="2">
    <source>
        <dbReference type="Proteomes" id="UP000326340"/>
    </source>
</evidence>
<dbReference type="Proteomes" id="UP000326340">
    <property type="component" value="Unassembled WGS sequence"/>
</dbReference>
<accession>A0A5Q4BZ51</accession>
<dbReference type="AlphaFoldDB" id="A0A5Q4BZ51"/>
<organism evidence="1 2">
    <name type="scientific">Colletotrichum shisoi</name>
    <dbReference type="NCBI Taxonomy" id="2078593"/>
    <lineage>
        <taxon>Eukaryota</taxon>
        <taxon>Fungi</taxon>
        <taxon>Dikarya</taxon>
        <taxon>Ascomycota</taxon>
        <taxon>Pezizomycotina</taxon>
        <taxon>Sordariomycetes</taxon>
        <taxon>Hypocreomycetidae</taxon>
        <taxon>Glomerellales</taxon>
        <taxon>Glomerellaceae</taxon>
        <taxon>Colletotrichum</taxon>
        <taxon>Colletotrichum destructivum species complex</taxon>
    </lineage>
</organism>
<comment type="caution">
    <text evidence="1">The sequence shown here is derived from an EMBL/GenBank/DDBJ whole genome shotgun (WGS) entry which is preliminary data.</text>
</comment>